<feature type="region of interest" description="Disordered" evidence="2">
    <location>
        <begin position="278"/>
        <end position="304"/>
    </location>
</feature>
<feature type="region of interest" description="Disordered" evidence="2">
    <location>
        <begin position="365"/>
        <end position="470"/>
    </location>
</feature>
<evidence type="ECO:0000256" key="2">
    <source>
        <dbReference type="SAM" id="MobiDB-lite"/>
    </source>
</evidence>
<organism evidence="3 4">
    <name type="scientific">Volvox africanus</name>
    <dbReference type="NCBI Taxonomy" id="51714"/>
    <lineage>
        <taxon>Eukaryota</taxon>
        <taxon>Viridiplantae</taxon>
        <taxon>Chlorophyta</taxon>
        <taxon>core chlorophytes</taxon>
        <taxon>Chlorophyceae</taxon>
        <taxon>CS clade</taxon>
        <taxon>Chlamydomonadales</taxon>
        <taxon>Volvocaceae</taxon>
        <taxon>Volvox</taxon>
    </lineage>
</organism>
<feature type="compositionally biased region" description="Pro residues" evidence="2">
    <location>
        <begin position="387"/>
        <end position="419"/>
    </location>
</feature>
<comment type="caution">
    <text evidence="3">The sequence shown here is derived from an EMBL/GenBank/DDBJ whole genome shotgun (WGS) entry which is preliminary data.</text>
</comment>
<evidence type="ECO:0000313" key="4">
    <source>
        <dbReference type="Proteomes" id="UP001165090"/>
    </source>
</evidence>
<proteinExistence type="predicted"/>
<reference evidence="3 4" key="1">
    <citation type="journal article" date="2023" name="IScience">
        <title>Expanded male sex-determining region conserved during the evolution of homothallism in the green alga Volvox.</title>
        <authorList>
            <person name="Yamamoto K."/>
            <person name="Matsuzaki R."/>
            <person name="Mahakham W."/>
            <person name="Heman W."/>
            <person name="Sekimoto H."/>
            <person name="Kawachi M."/>
            <person name="Minakuchi Y."/>
            <person name="Toyoda A."/>
            <person name="Nozaki H."/>
        </authorList>
    </citation>
    <scope>NUCLEOTIDE SEQUENCE [LARGE SCALE GENOMIC DNA]</scope>
    <source>
        <strain evidence="3 4">NIES-4468</strain>
    </source>
</reference>
<evidence type="ECO:0000256" key="1">
    <source>
        <dbReference type="SAM" id="Coils"/>
    </source>
</evidence>
<protein>
    <recommendedName>
        <fullName evidence="5">Lebercilin domain-containing protein</fullName>
    </recommendedName>
</protein>
<feature type="compositionally biased region" description="Low complexity" evidence="2">
    <location>
        <begin position="1"/>
        <end position="14"/>
    </location>
</feature>
<feature type="coiled-coil region" evidence="1">
    <location>
        <begin position="80"/>
        <end position="117"/>
    </location>
</feature>
<gene>
    <name evidence="3" type="ORF">VaNZ11_009693</name>
</gene>
<dbReference type="EMBL" id="BSDZ01000027">
    <property type="protein sequence ID" value="GLI65998.1"/>
    <property type="molecule type" value="Genomic_DNA"/>
</dbReference>
<sequence length="646" mass="67310">MESSPDSALLDSPSVATDVQSMLPVESRSTNQSPLRPGSTLVAYQPTSTNGQRTPGRMGKSQHIAQIRSLGLLHDLQEYISSVECLAAEQKRELEKVREEKRDMERCLARAEVASQERAPGPVLDFSVSEVADLPPRLRALVEDNRGLRELVKRYKFRNVSLEHQLVQLQAQVLALADANERLKQSLAECSRTPAEVEREETLRRQLEVKTRQVENLEHGMGILRAKLETDSKLYRQNLTSAAREKDALKRQLVATNKAVEERDKEVRALNVELRRMRRGAPPVRGGPSYHPPAFAAGGGAGGDDDAGVGAAAAAASATSAGSLPPAKAAPPAAEPEERIRIMLLIVRDEIKVEVPVPVPMVIETPATPLMGSPSGGSEAGDRLEDPPQPPIEAQPDAEPQPAPEPLVPEPEPLVPEPEPTPEEPVLDPVPDPVPEPEPPTTGPPAPEPLAEEASTMAPSTAMDGDYEPSVVGLMEDGTLATEVSVGYMGAEGLMVPDDEEADGGGAAAQAPEPAELVEVQAQLDAGGGGGPMHMHASPPLPVPYARTQARALAAKVGGISNKISAHLPAPPLHGAIAAAAVPPPPPAAGNGAAPGPVAAAAAGSTSRKPSGGGTAPAPASVGVGNVRGGPSLKAVGAAARKQAPT</sequence>
<evidence type="ECO:0008006" key="5">
    <source>
        <dbReference type="Google" id="ProtNLM"/>
    </source>
</evidence>
<feature type="compositionally biased region" description="Pro residues" evidence="2">
    <location>
        <begin position="428"/>
        <end position="448"/>
    </location>
</feature>
<name>A0ABQ5S973_9CHLO</name>
<evidence type="ECO:0000313" key="3">
    <source>
        <dbReference type="EMBL" id="GLI65998.1"/>
    </source>
</evidence>
<feature type="compositionally biased region" description="Low complexity" evidence="2">
    <location>
        <begin position="589"/>
        <end position="604"/>
    </location>
</feature>
<keyword evidence="4" id="KW-1185">Reference proteome</keyword>
<accession>A0ABQ5S973</accession>
<keyword evidence="1" id="KW-0175">Coiled coil</keyword>
<feature type="region of interest" description="Disordered" evidence="2">
    <location>
        <begin position="1"/>
        <end position="58"/>
    </location>
</feature>
<feature type="coiled-coil region" evidence="1">
    <location>
        <begin position="152"/>
        <end position="259"/>
    </location>
</feature>
<dbReference type="Proteomes" id="UP001165090">
    <property type="component" value="Unassembled WGS sequence"/>
</dbReference>
<dbReference type="Gene3D" id="1.10.287.1490">
    <property type="match status" value="1"/>
</dbReference>
<feature type="region of interest" description="Disordered" evidence="2">
    <location>
        <begin position="584"/>
        <end position="646"/>
    </location>
</feature>